<dbReference type="RefSeq" id="WP_093264465.1">
    <property type="nucleotide sequence ID" value="NZ_FNOK01000008.1"/>
</dbReference>
<proteinExistence type="predicted"/>
<name>A0A1H2ZFW1_9PSEU</name>
<sequence length="595" mass="64552">MDRRTFVKLSLAGAGAVLFSGLPRAGEAQGLTVADPASAFFATAFTEYAATLATASTGDLWPTCWADDDYVYTANGDGQGFGDEPMAAIVVNRIAGTPETGLRGERLAAGDAVAKSHADPKLYNAKPTGIVAVDGNGDGRDELYLAVQDLRFAPASTAFDDAVNATVVKSEDYGRTWQQPSEPMFTSHVFTTVMFLDFGRSQEHARSLGPANAGYVYAYGLDGNWRDSYSNEVPSPTSLYLARVPRNSIQQRDTWRFYAGAGGDGGPQWSASIGEKAPVLTDERRLYTDLFGEGRRDLSVISQGGVLYNAPLGRFIYTSWSEYTFEFYEAPAPWGPWQLFMSKDFGAQPWFGRPGRVRLLPVPGGHEVPTPETGEPEPACAGPKNGGYAPTIPAKFVSADGTRMWLQSNWFLNVACGLPNYEFSLRRFNASPRRPGDPGQNPPDPADNLAAPGRGPFPIEKSAHHGHGDYLNNGVREESEDSFDGARKQVDFWGYVWQGEYWIDRVVYTTGDMFSDGGWFARDLTVQVRQGASWVGVTGLTTAPAYPYDSTAGPNKTYVLAFDAITGDGVRIIGIPGGTATFTSIAELEVYFDGR</sequence>
<protein>
    <recommendedName>
        <fullName evidence="4">DUF4185 domain-containing protein</fullName>
    </recommendedName>
</protein>
<dbReference type="AlphaFoldDB" id="A0A1H2ZFW1"/>
<dbReference type="OrthoDB" id="3795970at2"/>
<dbReference type="Proteomes" id="UP000199529">
    <property type="component" value="Unassembled WGS sequence"/>
</dbReference>
<keyword evidence="3" id="KW-1185">Reference proteome</keyword>
<accession>A0A1H2ZFW1</accession>
<organism evidence="2 3">
    <name type="scientific">Saccharopolyspora shandongensis</name>
    <dbReference type="NCBI Taxonomy" id="418495"/>
    <lineage>
        <taxon>Bacteria</taxon>
        <taxon>Bacillati</taxon>
        <taxon>Actinomycetota</taxon>
        <taxon>Actinomycetes</taxon>
        <taxon>Pseudonocardiales</taxon>
        <taxon>Pseudonocardiaceae</taxon>
        <taxon>Saccharopolyspora</taxon>
    </lineage>
</organism>
<dbReference type="STRING" id="418495.SAMN05216215_100840"/>
<evidence type="ECO:0000313" key="2">
    <source>
        <dbReference type="EMBL" id="SDX16372.1"/>
    </source>
</evidence>
<evidence type="ECO:0000256" key="1">
    <source>
        <dbReference type="SAM" id="MobiDB-lite"/>
    </source>
</evidence>
<evidence type="ECO:0008006" key="4">
    <source>
        <dbReference type="Google" id="ProtNLM"/>
    </source>
</evidence>
<dbReference type="EMBL" id="FNOK01000008">
    <property type="protein sequence ID" value="SDX16372.1"/>
    <property type="molecule type" value="Genomic_DNA"/>
</dbReference>
<gene>
    <name evidence="2" type="ORF">SAMN05216215_100840</name>
</gene>
<feature type="region of interest" description="Disordered" evidence="1">
    <location>
        <begin position="429"/>
        <end position="476"/>
    </location>
</feature>
<evidence type="ECO:0000313" key="3">
    <source>
        <dbReference type="Proteomes" id="UP000199529"/>
    </source>
</evidence>
<reference evidence="3" key="1">
    <citation type="submission" date="2016-10" db="EMBL/GenBank/DDBJ databases">
        <authorList>
            <person name="Varghese N."/>
            <person name="Submissions S."/>
        </authorList>
    </citation>
    <scope>NUCLEOTIDE SEQUENCE [LARGE SCALE GENOMIC DNA]</scope>
    <source>
        <strain evidence="3">CGMCC 4.3530</strain>
    </source>
</reference>